<name>A0A940YIK5_9BURK</name>
<evidence type="ECO:0000256" key="1">
    <source>
        <dbReference type="SAM" id="MobiDB-lite"/>
    </source>
</evidence>
<feature type="region of interest" description="Disordered" evidence="1">
    <location>
        <begin position="133"/>
        <end position="183"/>
    </location>
</feature>
<sequence>MSRPGQALLIDEPPIGVSPKALWVFGPGAAIFLQQLHYFLHLKRQDPERYRDSFIDGRFWVHWSMQELLQRVPIGRSNDPHKRVIAMLQSIGVLEVRQHRAQAWNHTNHYAINYDELDAYVAKALADRPIGSKATHRSVANPPPVQSKDHTSIGGNATDHWTETSPKTSTDTPPDDARNADAAPAAPVVGVVLSKEAEVYRPAMVTAAEGLPQQLQQQIADELSDRASRVAHHGAPQIGDVAAWLGALRRKALAGEFQPSGGLRVGQALATRRARASAQRGQDPAREVEQAAQARKRAAIQAFLNALSDDDLVRLANAARDCACIGRGTAVHTLVMARKVPERLEAVALRKAITALGWTVEIEP</sequence>
<evidence type="ECO:0000313" key="2">
    <source>
        <dbReference type="EMBL" id="MBQ0957712.1"/>
    </source>
</evidence>
<dbReference type="RefSeq" id="WP_210800081.1">
    <property type="nucleotide sequence ID" value="NZ_JAGQDE010000001.1"/>
</dbReference>
<protein>
    <submittedName>
        <fullName evidence="2">Uncharacterized protein</fullName>
    </submittedName>
</protein>
<feature type="compositionally biased region" description="Low complexity" evidence="1">
    <location>
        <begin position="163"/>
        <end position="172"/>
    </location>
</feature>
<keyword evidence="3" id="KW-1185">Reference proteome</keyword>
<organism evidence="2 3">
    <name type="scientific">Ideonella aquatica</name>
    <dbReference type="NCBI Taxonomy" id="2824119"/>
    <lineage>
        <taxon>Bacteria</taxon>
        <taxon>Pseudomonadati</taxon>
        <taxon>Pseudomonadota</taxon>
        <taxon>Betaproteobacteria</taxon>
        <taxon>Burkholderiales</taxon>
        <taxon>Sphaerotilaceae</taxon>
        <taxon>Ideonella</taxon>
    </lineage>
</organism>
<evidence type="ECO:0000313" key="3">
    <source>
        <dbReference type="Proteomes" id="UP000678374"/>
    </source>
</evidence>
<reference evidence="2" key="1">
    <citation type="submission" date="2021-04" db="EMBL/GenBank/DDBJ databases">
        <title>The genome sequence of Ideonella sp. 4Y11.</title>
        <authorList>
            <person name="Liu Y."/>
        </authorList>
    </citation>
    <scope>NUCLEOTIDE SEQUENCE</scope>
    <source>
        <strain evidence="2">4Y11</strain>
    </source>
</reference>
<dbReference type="AlphaFoldDB" id="A0A940YIK5"/>
<dbReference type="EMBL" id="JAGQDE010000001">
    <property type="protein sequence ID" value="MBQ0957712.1"/>
    <property type="molecule type" value="Genomic_DNA"/>
</dbReference>
<dbReference type="Proteomes" id="UP000678374">
    <property type="component" value="Unassembled WGS sequence"/>
</dbReference>
<gene>
    <name evidence="2" type="ORF">KAK06_01970</name>
</gene>
<comment type="caution">
    <text evidence="2">The sequence shown here is derived from an EMBL/GenBank/DDBJ whole genome shotgun (WGS) entry which is preliminary data.</text>
</comment>
<proteinExistence type="predicted"/>
<accession>A0A940YIK5</accession>